<dbReference type="RefSeq" id="WP_225405531.1">
    <property type="nucleotide sequence ID" value="NZ_JAYJJR010000017.1"/>
</dbReference>
<keyword evidence="2" id="KW-1185">Reference proteome</keyword>
<protein>
    <submittedName>
        <fullName evidence="1">Uncharacterized protein</fullName>
    </submittedName>
</protein>
<dbReference type="EMBL" id="JAYJJR010000017">
    <property type="protein sequence ID" value="MEB3023542.1"/>
    <property type="molecule type" value="Genomic_DNA"/>
</dbReference>
<reference evidence="1 2" key="1">
    <citation type="submission" date="2023-12" db="EMBL/GenBank/DDBJ databases">
        <title>Description of new species of Mycobacterium terrae complex isolated from sewage at the Sao Paulo Zoological Park Foundation in Brazil.</title>
        <authorList>
            <person name="Romagnoli C.L."/>
            <person name="Conceicao E.C."/>
            <person name="Machado E."/>
            <person name="Barreto L.B.P.F."/>
            <person name="Sharma A."/>
            <person name="Silva N.M."/>
            <person name="Marques L.E."/>
            <person name="Juliana M.A."/>
            <person name="Lourenco M.C.S."/>
            <person name="Digiampietri L.A."/>
            <person name="Suffys P.N."/>
            <person name="Viana-Niero C."/>
        </authorList>
    </citation>
    <scope>NUCLEOTIDE SEQUENCE [LARGE SCALE GENOMIC DNA]</scope>
    <source>
        <strain evidence="1 2">MYC098</strain>
    </source>
</reference>
<evidence type="ECO:0000313" key="1">
    <source>
        <dbReference type="EMBL" id="MEB3023542.1"/>
    </source>
</evidence>
<accession>A0ABU5XMP9</accession>
<sequence length="53" mass="6170">MKDPAPPLFEHLCPEGEFRYFQLGFVVPDPMAAAGRWVQVFGYRTPDATDWRR</sequence>
<dbReference type="Proteomes" id="UP001299596">
    <property type="component" value="Unassembled WGS sequence"/>
</dbReference>
<comment type="caution">
    <text evidence="1">The sequence shown here is derived from an EMBL/GenBank/DDBJ whole genome shotgun (WGS) entry which is preliminary data.</text>
</comment>
<gene>
    <name evidence="1" type="ORF">K6T79_21180</name>
</gene>
<proteinExistence type="predicted"/>
<evidence type="ECO:0000313" key="2">
    <source>
        <dbReference type="Proteomes" id="UP001299596"/>
    </source>
</evidence>
<name>A0ABU5XMP9_9MYCO</name>
<organism evidence="1 2">
    <name type="scientific">[Mycobacterium] crassicus</name>
    <dbReference type="NCBI Taxonomy" id="2872309"/>
    <lineage>
        <taxon>Bacteria</taxon>
        <taxon>Bacillati</taxon>
        <taxon>Actinomycetota</taxon>
        <taxon>Actinomycetes</taxon>
        <taxon>Mycobacteriales</taxon>
        <taxon>Mycobacteriaceae</taxon>
        <taxon>Mycolicibacter</taxon>
    </lineage>
</organism>